<dbReference type="OrthoDB" id="1647762at2"/>
<evidence type="ECO:0000313" key="1">
    <source>
        <dbReference type="EMBL" id="RXS75625.1"/>
    </source>
</evidence>
<dbReference type="EMBL" id="SDKC01000001">
    <property type="protein sequence ID" value="RXS75625.1"/>
    <property type="molecule type" value="Genomic_DNA"/>
</dbReference>
<dbReference type="AlphaFoldDB" id="A0A4V1NS10"/>
<accession>A0A4V1NS10</accession>
<keyword evidence="2" id="KW-1185">Reference proteome</keyword>
<proteinExistence type="predicted"/>
<dbReference type="Pfam" id="PF12389">
    <property type="entry name" value="Peptidase_M73"/>
    <property type="match status" value="1"/>
</dbReference>
<comment type="caution">
    <text evidence="1">The sequence shown here is derived from an EMBL/GenBank/DDBJ whole genome shotgun (WGS) entry which is preliminary data.</text>
</comment>
<protein>
    <recommendedName>
        <fullName evidence="3">Alternate signal-mediated exported protein, CPF_0494 family</fullName>
    </recommendedName>
</protein>
<gene>
    <name evidence="1" type="ORF">ETP43_10635</name>
</gene>
<dbReference type="InterPro" id="IPR022121">
    <property type="entry name" value="Peptidase_M73_camelysin"/>
</dbReference>
<reference evidence="1 2" key="1">
    <citation type="submission" date="2019-01" db="EMBL/GenBank/DDBJ databases">
        <title>Blautia sp. nov. KGMB01111 isolated human feces.</title>
        <authorList>
            <person name="Park J.-E."/>
            <person name="Kim J.-S."/>
            <person name="Park S.-H."/>
        </authorList>
    </citation>
    <scope>NUCLEOTIDE SEQUENCE [LARGE SCALE GENOMIC DNA]</scope>
    <source>
        <strain evidence="1 2">KGMB01111</strain>
    </source>
</reference>
<sequence length="175" mass="20050">MKRVMTVTGLLSALLMMMLLVGGRTIYGWFTDQSRQDNTLSVGMNEVEIEEEFPDPELKPGEKIKKEVTFTNTGRGPMYVRACCLFSSKEAEEGARLLMGSSRWELAEDGYYYYTDIVNPKERTEVLLYGLTWESEEEITDFDLTVYTESVQAAGHENSREAFAHLMEREEGQEK</sequence>
<organism evidence="1 2">
    <name type="scientific">Blautia faecicola</name>
    <dbReference type="NCBI Taxonomy" id="2509240"/>
    <lineage>
        <taxon>Bacteria</taxon>
        <taxon>Bacillati</taxon>
        <taxon>Bacillota</taxon>
        <taxon>Clostridia</taxon>
        <taxon>Lachnospirales</taxon>
        <taxon>Lachnospiraceae</taxon>
        <taxon>Blautia</taxon>
    </lineage>
</organism>
<evidence type="ECO:0008006" key="3">
    <source>
        <dbReference type="Google" id="ProtNLM"/>
    </source>
</evidence>
<name>A0A4V1NS10_9FIRM</name>
<dbReference type="Proteomes" id="UP000290106">
    <property type="component" value="Unassembled WGS sequence"/>
</dbReference>
<dbReference type="RefSeq" id="WP_022399833.1">
    <property type="nucleotide sequence ID" value="NZ_SDKC01000001.1"/>
</dbReference>
<evidence type="ECO:0000313" key="2">
    <source>
        <dbReference type="Proteomes" id="UP000290106"/>
    </source>
</evidence>